<evidence type="ECO:0000313" key="8">
    <source>
        <dbReference type="Proteomes" id="UP001314169"/>
    </source>
</evidence>
<evidence type="ECO:0000259" key="6">
    <source>
        <dbReference type="PROSITE" id="PS50835"/>
    </source>
</evidence>
<evidence type="ECO:0000256" key="3">
    <source>
        <dbReference type="ARBA" id="ARBA00022989"/>
    </source>
</evidence>
<feature type="domain" description="Ig-like" evidence="6">
    <location>
        <begin position="20"/>
        <end position="127"/>
    </location>
</feature>
<evidence type="ECO:0000256" key="2">
    <source>
        <dbReference type="ARBA" id="ARBA00022692"/>
    </source>
</evidence>
<keyword evidence="3" id="KW-1133">Transmembrane helix</keyword>
<dbReference type="PROSITE" id="PS50835">
    <property type="entry name" value="IG_LIKE"/>
    <property type="match status" value="1"/>
</dbReference>
<dbReference type="Gene3D" id="2.60.40.10">
    <property type="entry name" value="Immunoglobulins"/>
    <property type="match status" value="1"/>
</dbReference>
<evidence type="ECO:0000313" key="7">
    <source>
        <dbReference type="EMBL" id="CAK6437401.1"/>
    </source>
</evidence>
<keyword evidence="8" id="KW-1185">Reference proteome</keyword>
<protein>
    <recommendedName>
        <fullName evidence="6">Ig-like domain-containing protein</fullName>
    </recommendedName>
</protein>
<dbReference type="InterPro" id="IPR007110">
    <property type="entry name" value="Ig-like_dom"/>
</dbReference>
<dbReference type="PANTHER" id="PTHR12035:SF125">
    <property type="entry name" value="SIALIC ACID-BINDING IG-LIKE LECTIN 5"/>
    <property type="match status" value="1"/>
</dbReference>
<accession>A0ABN9ZGF5</accession>
<evidence type="ECO:0000256" key="5">
    <source>
        <dbReference type="SAM" id="SignalP"/>
    </source>
</evidence>
<dbReference type="InterPro" id="IPR036179">
    <property type="entry name" value="Ig-like_dom_sf"/>
</dbReference>
<dbReference type="PANTHER" id="PTHR12035">
    <property type="entry name" value="SIALIC ACID BINDING IMMUNOGLOBULIN-LIKE LECTIN"/>
    <property type="match status" value="1"/>
</dbReference>
<comment type="subcellular location">
    <subcellularLocation>
        <location evidence="1">Membrane</location>
        <topology evidence="1">Single-pass membrane protein</topology>
    </subcellularLocation>
</comment>
<dbReference type="InterPro" id="IPR013783">
    <property type="entry name" value="Ig-like_fold"/>
</dbReference>
<evidence type="ECO:0000256" key="4">
    <source>
        <dbReference type="ARBA" id="ARBA00023136"/>
    </source>
</evidence>
<organism evidence="7 8">
    <name type="scientific">Pipistrellus nathusii</name>
    <name type="common">Nathusius' pipistrelle</name>
    <dbReference type="NCBI Taxonomy" id="59473"/>
    <lineage>
        <taxon>Eukaryota</taxon>
        <taxon>Metazoa</taxon>
        <taxon>Chordata</taxon>
        <taxon>Craniata</taxon>
        <taxon>Vertebrata</taxon>
        <taxon>Euteleostomi</taxon>
        <taxon>Mammalia</taxon>
        <taxon>Eutheria</taxon>
        <taxon>Laurasiatheria</taxon>
        <taxon>Chiroptera</taxon>
        <taxon>Yangochiroptera</taxon>
        <taxon>Vespertilionidae</taxon>
        <taxon>Pipistrellus</taxon>
    </lineage>
</organism>
<dbReference type="EMBL" id="OY882872">
    <property type="protein sequence ID" value="CAK6437401.1"/>
    <property type="molecule type" value="Genomic_DNA"/>
</dbReference>
<keyword evidence="5" id="KW-0732">Signal</keyword>
<dbReference type="InterPro" id="IPR051036">
    <property type="entry name" value="SIGLEC"/>
</dbReference>
<evidence type="ECO:0000256" key="1">
    <source>
        <dbReference type="ARBA" id="ARBA00004167"/>
    </source>
</evidence>
<feature type="chain" id="PRO_5046496593" description="Ig-like domain-containing protein" evidence="5">
    <location>
        <begin position="17"/>
        <end position="127"/>
    </location>
</feature>
<feature type="signal peptide" evidence="5">
    <location>
        <begin position="1"/>
        <end position="16"/>
    </location>
</feature>
<gene>
    <name evidence="7" type="ORF">MPIPNATIZW_LOCUS5707</name>
</gene>
<dbReference type="InterPro" id="IPR013106">
    <property type="entry name" value="Ig_V-set"/>
</dbReference>
<sequence length="127" mass="14493">MVPLLLLPLLWGGGSLQQKPGYQYKLQVQETVTVHEGLCVQVPCSFTYPWSSWSYRNLYTYWYRDGDNTISDDPVASSKQYGKVKAETKNRFILANPSSDCSLIITDAKMTDTGCYFFRVERGNCEI</sequence>
<dbReference type="SUPFAM" id="SSF48726">
    <property type="entry name" value="Immunoglobulin"/>
    <property type="match status" value="1"/>
</dbReference>
<keyword evidence="4" id="KW-0472">Membrane</keyword>
<keyword evidence="2" id="KW-0812">Transmembrane</keyword>
<dbReference type="Pfam" id="PF07686">
    <property type="entry name" value="V-set"/>
    <property type="match status" value="1"/>
</dbReference>
<proteinExistence type="predicted"/>
<dbReference type="Proteomes" id="UP001314169">
    <property type="component" value="Chromosome 15"/>
</dbReference>
<name>A0ABN9ZGF5_PIPNA</name>
<reference evidence="7" key="1">
    <citation type="submission" date="2023-12" db="EMBL/GenBank/DDBJ databases">
        <authorList>
            <person name="Brown T."/>
        </authorList>
    </citation>
    <scope>NUCLEOTIDE SEQUENCE</scope>
</reference>